<gene>
    <name evidence="1" type="ORF">P5673_017830</name>
</gene>
<evidence type="ECO:0000313" key="2">
    <source>
        <dbReference type="Proteomes" id="UP001249851"/>
    </source>
</evidence>
<protein>
    <submittedName>
        <fullName evidence="1">Uncharacterized protein</fullName>
    </submittedName>
</protein>
<keyword evidence="2" id="KW-1185">Reference proteome</keyword>
<dbReference type="EMBL" id="JARQWQ010000039">
    <property type="protein sequence ID" value="KAK2559739.1"/>
    <property type="molecule type" value="Genomic_DNA"/>
</dbReference>
<reference evidence="1" key="1">
    <citation type="journal article" date="2023" name="G3 (Bethesda)">
        <title>Whole genome assembly and annotation of the endangered Caribbean coral Acropora cervicornis.</title>
        <authorList>
            <person name="Selwyn J.D."/>
            <person name="Vollmer S.V."/>
        </authorList>
    </citation>
    <scope>NUCLEOTIDE SEQUENCE</scope>
    <source>
        <strain evidence="1">K2</strain>
    </source>
</reference>
<evidence type="ECO:0000313" key="1">
    <source>
        <dbReference type="EMBL" id="KAK2559739.1"/>
    </source>
</evidence>
<reference evidence="1" key="2">
    <citation type="journal article" date="2023" name="Science">
        <title>Genomic signatures of disease resistance in endangered staghorn corals.</title>
        <authorList>
            <person name="Vollmer S.V."/>
            <person name="Selwyn J.D."/>
            <person name="Despard B.A."/>
            <person name="Roesel C.L."/>
        </authorList>
    </citation>
    <scope>NUCLEOTIDE SEQUENCE</scope>
    <source>
        <strain evidence="1">K2</strain>
    </source>
</reference>
<sequence length="86" mass="10151">MRCNLVTREEGATQFCVYFNNSDKTEKKNEFYAYREKERGGFCWKNPDIPLFSKEFKRKTTAEIAVPHYQCYTGSNLKTKLEHVAD</sequence>
<proteinExistence type="predicted"/>
<accession>A0AAD9QEA5</accession>
<organism evidence="1 2">
    <name type="scientific">Acropora cervicornis</name>
    <name type="common">Staghorn coral</name>
    <dbReference type="NCBI Taxonomy" id="6130"/>
    <lineage>
        <taxon>Eukaryota</taxon>
        <taxon>Metazoa</taxon>
        <taxon>Cnidaria</taxon>
        <taxon>Anthozoa</taxon>
        <taxon>Hexacorallia</taxon>
        <taxon>Scleractinia</taxon>
        <taxon>Astrocoeniina</taxon>
        <taxon>Acroporidae</taxon>
        <taxon>Acropora</taxon>
    </lineage>
</organism>
<name>A0AAD9QEA5_ACRCE</name>
<dbReference type="Proteomes" id="UP001249851">
    <property type="component" value="Unassembled WGS sequence"/>
</dbReference>
<comment type="caution">
    <text evidence="1">The sequence shown here is derived from an EMBL/GenBank/DDBJ whole genome shotgun (WGS) entry which is preliminary data.</text>
</comment>
<dbReference type="AlphaFoldDB" id="A0AAD9QEA5"/>